<keyword evidence="3" id="KW-1185">Reference proteome</keyword>
<gene>
    <name evidence="2" type="ORF">Vafri_9966</name>
</gene>
<reference evidence="2" key="1">
    <citation type="journal article" date="2021" name="Proc. Natl. Acad. Sci. U.S.A.">
        <title>Three genomes in the algal genus Volvox reveal the fate of a haploid sex-determining region after a transition to homothallism.</title>
        <authorList>
            <person name="Yamamoto K."/>
            <person name="Hamaji T."/>
            <person name="Kawai-Toyooka H."/>
            <person name="Matsuzaki R."/>
            <person name="Takahashi F."/>
            <person name="Nishimura Y."/>
            <person name="Kawachi M."/>
            <person name="Noguchi H."/>
            <person name="Minakuchi Y."/>
            <person name="Umen J.G."/>
            <person name="Toyoda A."/>
            <person name="Nozaki H."/>
        </authorList>
    </citation>
    <scope>NUCLEOTIDE SEQUENCE</scope>
    <source>
        <strain evidence="2">NIES-3780</strain>
    </source>
</reference>
<sequence>MPCNRQAITLPALGLMLWSPRGALLFVLGLLLLLQPPALEFLPPVTDRPLGGLALAAARINRPFRTHGAVGHGVAVGLNSDVDTSSDDDGDADTTGGAGAGTSWGDDAARGEGQVCGETCYKGMLAGTSGACKAQEFNPGLFHMLTDSRTRRAAQSSLGNRARLQAALKRYHDGANLTVVTVGASITAGQGAVDAPPFPKWMQFVLDANLPDKDRVKVHNGAVPGTSSQYMSSCHNVHVPREADIIFVEYAISDEEMPMPHMNNQIRRPYERLLRKLLSYPKRPAVIQMHAFRWFQIPADFSGHFWISSERQQSEFGLYYSLPQLSVKACCYHYMAEGRKGFQVKRPRANRHGVIQHENFVDATLKDFAFYYDLVHPDGNTGHRVMGEIGAQLLLDVWADVAAGYQLSPEDQQSIDAPLPVPMLPDNLESKADKCFIGPAFQRTVVETGGFQWVNEGKTADLPKWGFVSDVPDTYIKFKINTLSNRTQNDAMVTVELGHLRSYENMGRAGVHCEGDCTCNYWILDGHQEAHTSQTFLQAFKVTQAEDCIISVRVLRETSSGKHKVKITGIMVSEDPEAAAFQNSASFDWVSIAASKDPKGVFEIDNVARRALLERNAASSAEIMQVYHKSLEGAPGGAFTNLDEPATQTVALLTD</sequence>
<accession>A0A8J4B641</accession>
<feature type="region of interest" description="Disordered" evidence="1">
    <location>
        <begin position="81"/>
        <end position="108"/>
    </location>
</feature>
<protein>
    <recommendedName>
        <fullName evidence="4">SGNH hydrolase-type esterase domain-containing protein</fullName>
    </recommendedName>
</protein>
<dbReference type="PANTHER" id="PTHR34407">
    <property type="entry name" value="EXPRESSED PROTEIN"/>
    <property type="match status" value="1"/>
</dbReference>
<dbReference type="SUPFAM" id="SSF52266">
    <property type="entry name" value="SGNH hydrolase"/>
    <property type="match status" value="1"/>
</dbReference>
<evidence type="ECO:0000313" key="3">
    <source>
        <dbReference type="Proteomes" id="UP000747399"/>
    </source>
</evidence>
<dbReference type="AlphaFoldDB" id="A0A8J4B641"/>
<organism evidence="2 3">
    <name type="scientific">Volvox africanus</name>
    <dbReference type="NCBI Taxonomy" id="51714"/>
    <lineage>
        <taxon>Eukaryota</taxon>
        <taxon>Viridiplantae</taxon>
        <taxon>Chlorophyta</taxon>
        <taxon>core chlorophytes</taxon>
        <taxon>Chlorophyceae</taxon>
        <taxon>CS clade</taxon>
        <taxon>Chlamydomonadales</taxon>
        <taxon>Volvocaceae</taxon>
        <taxon>Volvox</taxon>
    </lineage>
</organism>
<proteinExistence type="predicted"/>
<dbReference type="InterPro" id="IPR036514">
    <property type="entry name" value="SGNH_hydro_sf"/>
</dbReference>
<evidence type="ECO:0000256" key="1">
    <source>
        <dbReference type="SAM" id="MobiDB-lite"/>
    </source>
</evidence>
<dbReference type="CDD" id="cd00229">
    <property type="entry name" value="SGNH_hydrolase"/>
    <property type="match status" value="1"/>
</dbReference>
<dbReference type="EMBL" id="BNCO01000017">
    <property type="protein sequence ID" value="GIL54431.1"/>
    <property type="molecule type" value="Genomic_DNA"/>
</dbReference>
<dbReference type="PANTHER" id="PTHR34407:SF1">
    <property type="entry name" value="SGNH HYDROLASE-TYPE ESTERASE DOMAIN-CONTAINING PROTEIN"/>
    <property type="match status" value="1"/>
</dbReference>
<evidence type="ECO:0008006" key="4">
    <source>
        <dbReference type="Google" id="ProtNLM"/>
    </source>
</evidence>
<dbReference type="Gene3D" id="3.40.50.1110">
    <property type="entry name" value="SGNH hydrolase"/>
    <property type="match status" value="1"/>
</dbReference>
<name>A0A8J4B641_9CHLO</name>
<dbReference type="Proteomes" id="UP000747399">
    <property type="component" value="Unassembled WGS sequence"/>
</dbReference>
<evidence type="ECO:0000313" key="2">
    <source>
        <dbReference type="EMBL" id="GIL54431.1"/>
    </source>
</evidence>
<comment type="caution">
    <text evidence="2">The sequence shown here is derived from an EMBL/GenBank/DDBJ whole genome shotgun (WGS) entry which is preliminary data.</text>
</comment>